<keyword evidence="2" id="KW-1185">Reference proteome</keyword>
<dbReference type="Proteomes" id="UP000256727">
    <property type="component" value="Unassembled WGS sequence"/>
</dbReference>
<sequence>MNGASNTFPSFDSPAFQKAVDLLRPAAQPIRPAVLRVATGIFSAAHNIRRRAMFRRLHAQDASQFTPVGVVKILRKPLPPRVADGIFDAAQAVNIAATLGVGHRVTGPLNAALQLWTISYRNSWTMLLHSDNMLTMHQMVLGATRSADALSIDSLLREGTLFPQRYDRAYGAVPTAMNVATVAVYFISGMAKVRGPLGLKWAGGDVLRGQIAVDGMRKDLFGSTKPEAGAALYRQKELFTVMAVVSLAVELGAPLSLINRRLGQVFAAGAWGMHVGIRIIMGIRFKYNISGVSYLPYFPMGPQLPR</sequence>
<proteinExistence type="predicted"/>
<dbReference type="AlphaFoldDB" id="A0A3D9LB31"/>
<gene>
    <name evidence="1" type="ORF">C8E99_1381</name>
</gene>
<evidence type="ECO:0000313" key="1">
    <source>
        <dbReference type="EMBL" id="REE03568.1"/>
    </source>
</evidence>
<dbReference type="EMBL" id="QREH01000001">
    <property type="protein sequence ID" value="REE03568.1"/>
    <property type="molecule type" value="Genomic_DNA"/>
</dbReference>
<evidence type="ECO:0000313" key="2">
    <source>
        <dbReference type="Proteomes" id="UP000256727"/>
    </source>
</evidence>
<organism evidence="1 2">
    <name type="scientific">Citricoccus muralis</name>
    <dbReference type="NCBI Taxonomy" id="169134"/>
    <lineage>
        <taxon>Bacteria</taxon>
        <taxon>Bacillati</taxon>
        <taxon>Actinomycetota</taxon>
        <taxon>Actinomycetes</taxon>
        <taxon>Micrococcales</taxon>
        <taxon>Micrococcaceae</taxon>
        <taxon>Citricoccus</taxon>
    </lineage>
</organism>
<dbReference type="OrthoDB" id="4964748at2"/>
<reference evidence="1 2" key="1">
    <citation type="submission" date="2018-07" db="EMBL/GenBank/DDBJ databases">
        <title>Sequencing the genomes of 1000 actinobacteria strains.</title>
        <authorList>
            <person name="Klenk H.-P."/>
        </authorList>
    </citation>
    <scope>NUCLEOTIDE SEQUENCE [LARGE SCALE GENOMIC DNA]</scope>
    <source>
        <strain evidence="1 2">DSM 14442</strain>
    </source>
</reference>
<protein>
    <submittedName>
        <fullName evidence="1">Uncharacterized protein</fullName>
    </submittedName>
</protein>
<name>A0A3D9LB31_9MICC</name>
<comment type="caution">
    <text evidence="1">The sequence shown here is derived from an EMBL/GenBank/DDBJ whole genome shotgun (WGS) entry which is preliminary data.</text>
</comment>
<dbReference type="RefSeq" id="WP_115931662.1">
    <property type="nucleotide sequence ID" value="NZ_QREH01000001.1"/>
</dbReference>
<accession>A0A3D9LB31</accession>